<dbReference type="InterPro" id="IPR025724">
    <property type="entry name" value="GAG-pre-integrase_dom"/>
</dbReference>
<gene>
    <name evidence="4" type="ORF">Tco_0682076</name>
</gene>
<organism evidence="4 5">
    <name type="scientific">Tanacetum coccineum</name>
    <dbReference type="NCBI Taxonomy" id="301880"/>
    <lineage>
        <taxon>Eukaryota</taxon>
        <taxon>Viridiplantae</taxon>
        <taxon>Streptophyta</taxon>
        <taxon>Embryophyta</taxon>
        <taxon>Tracheophyta</taxon>
        <taxon>Spermatophyta</taxon>
        <taxon>Magnoliopsida</taxon>
        <taxon>eudicotyledons</taxon>
        <taxon>Gunneridae</taxon>
        <taxon>Pentapetalae</taxon>
        <taxon>asterids</taxon>
        <taxon>campanulids</taxon>
        <taxon>Asterales</taxon>
        <taxon>Asteraceae</taxon>
        <taxon>Asteroideae</taxon>
        <taxon>Anthemideae</taxon>
        <taxon>Anthemidinae</taxon>
        <taxon>Tanacetum</taxon>
    </lineage>
</organism>
<evidence type="ECO:0000256" key="1">
    <source>
        <dbReference type="SAM" id="SignalP"/>
    </source>
</evidence>
<keyword evidence="1" id="KW-0732">Signal</keyword>
<evidence type="ECO:0000313" key="5">
    <source>
        <dbReference type="Proteomes" id="UP001151760"/>
    </source>
</evidence>
<evidence type="ECO:0000259" key="2">
    <source>
        <dbReference type="Pfam" id="PF13976"/>
    </source>
</evidence>
<protein>
    <submittedName>
        <fullName evidence="4">Retrotransposon protein, putative, ty1-copia subclass</fullName>
    </submittedName>
</protein>
<accession>A0ABQ4XRS0</accession>
<feature type="signal peptide" evidence="1">
    <location>
        <begin position="1"/>
        <end position="23"/>
    </location>
</feature>
<comment type="caution">
    <text evidence="4">The sequence shown here is derived from an EMBL/GenBank/DDBJ whole genome shotgun (WGS) entry which is preliminary data.</text>
</comment>
<dbReference type="Pfam" id="PF25597">
    <property type="entry name" value="SH3_retrovirus"/>
    <property type="match status" value="1"/>
</dbReference>
<evidence type="ECO:0000259" key="3">
    <source>
        <dbReference type="Pfam" id="PF25597"/>
    </source>
</evidence>
<feature type="domain" description="Retroviral polymerase SH3-like" evidence="3">
    <location>
        <begin position="379"/>
        <end position="420"/>
    </location>
</feature>
<dbReference type="Proteomes" id="UP001151760">
    <property type="component" value="Unassembled WGS sequence"/>
</dbReference>
<proteinExistence type="predicted"/>
<dbReference type="PANTHER" id="PTHR47592">
    <property type="entry name" value="PBF68 PROTEIN"/>
    <property type="match status" value="1"/>
</dbReference>
<evidence type="ECO:0000313" key="4">
    <source>
        <dbReference type="EMBL" id="GJS67512.1"/>
    </source>
</evidence>
<keyword evidence="5" id="KW-1185">Reference proteome</keyword>
<name>A0ABQ4XRS0_9ASTR</name>
<sequence>MIRRWQKKMHFLSITLKVVYVMSTHISGLLEDDTLEAVRYTSVWENNDYICIGHILNGMSNSMFDIYHMVDSTNELSNSIESRYMADDASSKKFLIRGWSVGEYLSLKDDGYVDTLECLGYPMPQEPSVSLILNSLSKDYEQFVQIYNMHSMMKTIVKLHFMLKLTEEGILIKADTIKEAVKAIGNFDLVLPIGLLIALHNCDYSPFIVRGVVSLSRLVDNGYIHTFTNYGISVSKDDVYYFNVIPRDGIYEVDMHDLVSNNSYIYNISNKRAKRALDYLFLWYCLLGHINMKCIETLQHDGILQPADDESFDKCKSCIFRKMVRKPFLYQTERAKELLGLIHTDVCDPFRTMSREGASYFITVTDDFSCYGQGCEELVKRDTPGKLKFRSIKCIFVGYLKETMGYYFNNLERNKILVARYAEKQLGAISNRIPQAPDRYGFYVDAKEYELGDLNEPPNYKVALLDPKSDKWVEAMNAKMQSLKDNQVWCLVDLPHDGRTIGSKCPFKKIPIWMAKYILLKLVLWEKIIPKPIGQIMRELSLLLYTLEL</sequence>
<reference evidence="4" key="2">
    <citation type="submission" date="2022-01" db="EMBL/GenBank/DDBJ databases">
        <authorList>
            <person name="Yamashiro T."/>
            <person name="Shiraishi A."/>
            <person name="Satake H."/>
            <person name="Nakayama K."/>
        </authorList>
    </citation>
    <scope>NUCLEOTIDE SEQUENCE</scope>
</reference>
<dbReference type="Pfam" id="PF13976">
    <property type="entry name" value="gag_pre-integrs"/>
    <property type="match status" value="1"/>
</dbReference>
<feature type="chain" id="PRO_5047439413" evidence="1">
    <location>
        <begin position="24"/>
        <end position="549"/>
    </location>
</feature>
<dbReference type="PANTHER" id="PTHR47592:SF29">
    <property type="entry name" value="ZINC FINGER, CCHC-TYPE"/>
    <property type="match status" value="1"/>
</dbReference>
<feature type="domain" description="GAG-pre-integrase" evidence="2">
    <location>
        <begin position="251"/>
        <end position="323"/>
    </location>
</feature>
<reference evidence="4" key="1">
    <citation type="journal article" date="2022" name="Int. J. Mol. Sci.">
        <title>Draft Genome of Tanacetum Coccineum: Genomic Comparison of Closely Related Tanacetum-Family Plants.</title>
        <authorList>
            <person name="Yamashiro T."/>
            <person name="Shiraishi A."/>
            <person name="Nakayama K."/>
            <person name="Satake H."/>
        </authorList>
    </citation>
    <scope>NUCLEOTIDE SEQUENCE</scope>
</reference>
<dbReference type="InterPro" id="IPR057670">
    <property type="entry name" value="SH3_retrovirus"/>
</dbReference>
<dbReference type="EMBL" id="BQNB010009723">
    <property type="protein sequence ID" value="GJS67512.1"/>
    <property type="molecule type" value="Genomic_DNA"/>
</dbReference>